<feature type="compositionally biased region" description="Low complexity" evidence="1">
    <location>
        <begin position="34"/>
        <end position="54"/>
    </location>
</feature>
<organism evidence="2 3">
    <name type="scientific">Phanerochaete carnosa (strain HHB-10118-sp)</name>
    <name type="common">White-rot fungus</name>
    <name type="synonym">Peniophora carnosa</name>
    <dbReference type="NCBI Taxonomy" id="650164"/>
    <lineage>
        <taxon>Eukaryota</taxon>
        <taxon>Fungi</taxon>
        <taxon>Dikarya</taxon>
        <taxon>Basidiomycota</taxon>
        <taxon>Agaricomycotina</taxon>
        <taxon>Agaricomycetes</taxon>
        <taxon>Polyporales</taxon>
        <taxon>Phanerochaetaceae</taxon>
        <taxon>Phanerochaete</taxon>
    </lineage>
</organism>
<dbReference type="KEGG" id="pco:PHACADRAFT_262658"/>
<proteinExistence type="predicted"/>
<dbReference type="RefSeq" id="XP_007399927.1">
    <property type="nucleotide sequence ID" value="XM_007399865.1"/>
</dbReference>
<sequence>ISSRSTGPASTSRRIMGESRSVGPHRRTSDVTRGSAIALSAASSSGADSISVRP</sequence>
<dbReference type="InParanoid" id="K5VL50"/>
<dbReference type="HOGENOM" id="CLU_3056091_0_0_1"/>
<protein>
    <submittedName>
        <fullName evidence="2">Uncharacterized protein</fullName>
    </submittedName>
</protein>
<accession>K5VL50</accession>
<feature type="compositionally biased region" description="Polar residues" evidence="1">
    <location>
        <begin position="1"/>
        <end position="13"/>
    </location>
</feature>
<feature type="non-terminal residue" evidence="2">
    <location>
        <position position="1"/>
    </location>
</feature>
<dbReference type="GeneID" id="18918339"/>
<dbReference type="EMBL" id="JH930476">
    <property type="protein sequence ID" value="EKM52148.1"/>
    <property type="molecule type" value="Genomic_DNA"/>
</dbReference>
<dbReference type="AlphaFoldDB" id="K5VL50"/>
<reference evidence="2 3" key="1">
    <citation type="journal article" date="2012" name="BMC Genomics">
        <title>Comparative genomics of the white-rot fungi, Phanerochaete carnosa and P. chrysosporium, to elucidate the genetic basis of the distinct wood types they colonize.</title>
        <authorList>
            <person name="Suzuki H."/>
            <person name="MacDonald J."/>
            <person name="Syed K."/>
            <person name="Salamov A."/>
            <person name="Hori C."/>
            <person name="Aerts A."/>
            <person name="Henrissat B."/>
            <person name="Wiebenga A."/>
            <person name="vanKuyk P.A."/>
            <person name="Barry K."/>
            <person name="Lindquist E."/>
            <person name="LaButti K."/>
            <person name="Lapidus A."/>
            <person name="Lucas S."/>
            <person name="Coutinho P."/>
            <person name="Gong Y."/>
            <person name="Samejima M."/>
            <person name="Mahadevan R."/>
            <person name="Abou-Zaid M."/>
            <person name="de Vries R.P."/>
            <person name="Igarashi K."/>
            <person name="Yadav J.S."/>
            <person name="Grigoriev I.V."/>
            <person name="Master E.R."/>
        </authorList>
    </citation>
    <scope>NUCLEOTIDE SEQUENCE [LARGE SCALE GENOMIC DNA]</scope>
    <source>
        <strain evidence="2 3">HHB-10118-sp</strain>
    </source>
</reference>
<feature type="region of interest" description="Disordered" evidence="1">
    <location>
        <begin position="1"/>
        <end position="54"/>
    </location>
</feature>
<evidence type="ECO:0000256" key="1">
    <source>
        <dbReference type="SAM" id="MobiDB-lite"/>
    </source>
</evidence>
<name>K5VL50_PHACS</name>
<dbReference type="Proteomes" id="UP000008370">
    <property type="component" value="Unassembled WGS sequence"/>
</dbReference>
<keyword evidence="3" id="KW-1185">Reference proteome</keyword>
<gene>
    <name evidence="2" type="ORF">PHACADRAFT_262658</name>
</gene>
<evidence type="ECO:0000313" key="3">
    <source>
        <dbReference type="Proteomes" id="UP000008370"/>
    </source>
</evidence>
<evidence type="ECO:0000313" key="2">
    <source>
        <dbReference type="EMBL" id="EKM52148.1"/>
    </source>
</evidence>